<organism evidence="2 3">
    <name type="scientific">Pseudomonas psychrophila</name>
    <dbReference type="NCBI Taxonomy" id="122355"/>
    <lineage>
        <taxon>Bacteria</taxon>
        <taxon>Pseudomonadati</taxon>
        <taxon>Pseudomonadota</taxon>
        <taxon>Gammaproteobacteria</taxon>
        <taxon>Pseudomonadales</taxon>
        <taxon>Pseudomonadaceae</taxon>
        <taxon>Pseudomonas</taxon>
    </lineage>
</organism>
<protein>
    <submittedName>
        <fullName evidence="2">Uncharacterized protein</fullName>
    </submittedName>
</protein>
<evidence type="ECO:0000256" key="1">
    <source>
        <dbReference type="SAM" id="MobiDB-lite"/>
    </source>
</evidence>
<evidence type="ECO:0000313" key="2">
    <source>
        <dbReference type="EMBL" id="SDU70964.1"/>
    </source>
</evidence>
<keyword evidence="3" id="KW-1185">Reference proteome</keyword>
<feature type="region of interest" description="Disordered" evidence="1">
    <location>
        <begin position="1"/>
        <end position="23"/>
    </location>
</feature>
<accession>A0ABY0W329</accession>
<feature type="compositionally biased region" description="Basic and acidic residues" evidence="1">
    <location>
        <begin position="1"/>
        <end position="12"/>
    </location>
</feature>
<reference evidence="2 3" key="1">
    <citation type="submission" date="2016-10" db="EMBL/GenBank/DDBJ databases">
        <authorList>
            <person name="Varghese N."/>
            <person name="Submissions S."/>
        </authorList>
    </citation>
    <scope>NUCLEOTIDE SEQUENCE [LARGE SCALE GENOMIC DNA]</scope>
    <source>
        <strain evidence="2 3">BS3667</strain>
    </source>
</reference>
<sequence>MSRRRECPRQCRSEGTTEPGRGGLQADLFSEAHFSKQAGWQQSIYKVHYFAKNRIPSPSPSRVSGYIRSSIRSRTIPIEAV</sequence>
<proteinExistence type="predicted"/>
<name>A0ABY0W329_9PSED</name>
<dbReference type="Proteomes" id="UP000182058">
    <property type="component" value="Chromosome I"/>
</dbReference>
<gene>
    <name evidence="2" type="ORF">SAMN04490201_4059</name>
</gene>
<evidence type="ECO:0000313" key="3">
    <source>
        <dbReference type="Proteomes" id="UP000182058"/>
    </source>
</evidence>
<dbReference type="EMBL" id="LT629795">
    <property type="protein sequence ID" value="SDU70964.1"/>
    <property type="molecule type" value="Genomic_DNA"/>
</dbReference>